<proteinExistence type="predicted"/>
<dbReference type="Proteomes" id="UP000198921">
    <property type="component" value="Unassembled WGS sequence"/>
</dbReference>
<protein>
    <submittedName>
        <fullName evidence="1">Uncharacterized protein</fullName>
    </submittedName>
</protein>
<dbReference type="RefSeq" id="WP_091158761.1">
    <property type="nucleotide sequence ID" value="NZ_FNOT01000009.1"/>
</dbReference>
<dbReference type="EMBL" id="FNOT01000009">
    <property type="protein sequence ID" value="SDY65412.1"/>
    <property type="molecule type" value="Genomic_DNA"/>
</dbReference>
<name>A0A1H3LLV1_9ACTN</name>
<keyword evidence="2" id="KW-1185">Reference proteome</keyword>
<gene>
    <name evidence="1" type="ORF">SAMN05660209_03403</name>
</gene>
<evidence type="ECO:0000313" key="1">
    <source>
        <dbReference type="EMBL" id="SDY65412.1"/>
    </source>
</evidence>
<organism evidence="1 2">
    <name type="scientific">Geodermatophilus africanus</name>
    <dbReference type="NCBI Taxonomy" id="1137993"/>
    <lineage>
        <taxon>Bacteria</taxon>
        <taxon>Bacillati</taxon>
        <taxon>Actinomycetota</taxon>
        <taxon>Actinomycetes</taxon>
        <taxon>Geodermatophilales</taxon>
        <taxon>Geodermatophilaceae</taxon>
        <taxon>Geodermatophilus</taxon>
    </lineage>
</organism>
<evidence type="ECO:0000313" key="2">
    <source>
        <dbReference type="Proteomes" id="UP000198921"/>
    </source>
</evidence>
<accession>A0A1H3LLV1</accession>
<dbReference type="OrthoDB" id="5192667at2"/>
<dbReference type="AlphaFoldDB" id="A0A1H3LLV1"/>
<sequence>MAHRPKGGLQEELLRYLQPPVPRRAALVSERVAPTLAGIGEAMAGRPADEVLAALDAAVRQAGATPDRTALREFAAQIEAGENPFEA</sequence>
<reference evidence="2" key="1">
    <citation type="submission" date="2016-10" db="EMBL/GenBank/DDBJ databases">
        <authorList>
            <person name="Varghese N."/>
            <person name="Submissions S."/>
        </authorList>
    </citation>
    <scope>NUCLEOTIDE SEQUENCE [LARGE SCALE GENOMIC DNA]</scope>
    <source>
        <strain evidence="2">DSM 45422</strain>
    </source>
</reference>